<accession>A0A388KTL0</accession>
<comment type="caution">
    <text evidence="1">The sequence shown here is derived from an EMBL/GenBank/DDBJ whole genome shotgun (WGS) entry which is preliminary data.</text>
</comment>
<name>A0A388KTL0_CHABU</name>
<proteinExistence type="predicted"/>
<dbReference type="AlphaFoldDB" id="A0A388KTL0"/>
<evidence type="ECO:0000313" key="1">
    <source>
        <dbReference type="EMBL" id="GBG73386.1"/>
    </source>
</evidence>
<sequence>MGLIARSMGTYGEVLRGSVWAYAKDGMSNAQAGCFTKFHVCEEGIFPYPCVAGVSDEIPQLSGPYQQFSLETKLGYGCSIMHKD</sequence>
<organism evidence="1 2">
    <name type="scientific">Chara braunii</name>
    <name type="common">Braun's stonewort</name>
    <dbReference type="NCBI Taxonomy" id="69332"/>
    <lineage>
        <taxon>Eukaryota</taxon>
        <taxon>Viridiplantae</taxon>
        <taxon>Streptophyta</taxon>
        <taxon>Charophyceae</taxon>
        <taxon>Charales</taxon>
        <taxon>Characeae</taxon>
        <taxon>Chara</taxon>
    </lineage>
</organism>
<dbReference type="Proteomes" id="UP000265515">
    <property type="component" value="Unassembled WGS sequence"/>
</dbReference>
<keyword evidence="2" id="KW-1185">Reference proteome</keyword>
<dbReference type="EMBL" id="BFEA01000182">
    <property type="protein sequence ID" value="GBG73386.1"/>
    <property type="molecule type" value="Genomic_DNA"/>
</dbReference>
<protein>
    <submittedName>
        <fullName evidence="1">Uncharacterized protein</fullName>
    </submittedName>
</protein>
<gene>
    <name evidence="1" type="ORF">CBR_g16100</name>
</gene>
<evidence type="ECO:0000313" key="2">
    <source>
        <dbReference type="Proteomes" id="UP000265515"/>
    </source>
</evidence>
<reference evidence="1 2" key="1">
    <citation type="journal article" date="2018" name="Cell">
        <title>The Chara Genome: Secondary Complexity and Implications for Plant Terrestrialization.</title>
        <authorList>
            <person name="Nishiyama T."/>
            <person name="Sakayama H."/>
            <person name="Vries J.D."/>
            <person name="Buschmann H."/>
            <person name="Saint-Marcoux D."/>
            <person name="Ullrich K.K."/>
            <person name="Haas F.B."/>
            <person name="Vanderstraeten L."/>
            <person name="Becker D."/>
            <person name="Lang D."/>
            <person name="Vosolsobe S."/>
            <person name="Rombauts S."/>
            <person name="Wilhelmsson P.K.I."/>
            <person name="Janitza P."/>
            <person name="Kern R."/>
            <person name="Heyl A."/>
            <person name="Rumpler F."/>
            <person name="Villalobos L.I.A.C."/>
            <person name="Clay J.M."/>
            <person name="Skokan R."/>
            <person name="Toyoda A."/>
            <person name="Suzuki Y."/>
            <person name="Kagoshima H."/>
            <person name="Schijlen E."/>
            <person name="Tajeshwar N."/>
            <person name="Catarino B."/>
            <person name="Hetherington A.J."/>
            <person name="Saltykova A."/>
            <person name="Bonnot C."/>
            <person name="Breuninger H."/>
            <person name="Symeonidi A."/>
            <person name="Radhakrishnan G.V."/>
            <person name="Van Nieuwerburgh F."/>
            <person name="Deforce D."/>
            <person name="Chang C."/>
            <person name="Karol K.G."/>
            <person name="Hedrich R."/>
            <person name="Ulvskov P."/>
            <person name="Glockner G."/>
            <person name="Delwiche C.F."/>
            <person name="Petrasek J."/>
            <person name="Van de Peer Y."/>
            <person name="Friml J."/>
            <person name="Beilby M."/>
            <person name="Dolan L."/>
            <person name="Kohara Y."/>
            <person name="Sugano S."/>
            <person name="Fujiyama A."/>
            <person name="Delaux P.-M."/>
            <person name="Quint M."/>
            <person name="TheiBen G."/>
            <person name="Hagemann M."/>
            <person name="Harholt J."/>
            <person name="Dunand C."/>
            <person name="Zachgo S."/>
            <person name="Langdale J."/>
            <person name="Maumus F."/>
            <person name="Straeten D.V.D."/>
            <person name="Gould S.B."/>
            <person name="Rensing S.A."/>
        </authorList>
    </citation>
    <scope>NUCLEOTIDE SEQUENCE [LARGE SCALE GENOMIC DNA]</scope>
    <source>
        <strain evidence="1 2">S276</strain>
    </source>
</reference>
<dbReference type="Gramene" id="GBG73386">
    <property type="protein sequence ID" value="GBG73386"/>
    <property type="gene ID" value="CBR_g16100"/>
</dbReference>